<dbReference type="NCBIfam" id="TIGR00521">
    <property type="entry name" value="coaBC_dfp"/>
    <property type="match status" value="1"/>
</dbReference>
<dbReference type="InterPro" id="IPR003382">
    <property type="entry name" value="Flavoprotein"/>
</dbReference>
<dbReference type="GO" id="GO:0010181">
    <property type="term" value="F:FMN binding"/>
    <property type="evidence" value="ECO:0007669"/>
    <property type="project" value="UniProtKB-UniRule"/>
</dbReference>
<evidence type="ECO:0000256" key="3">
    <source>
        <dbReference type="HAMAP-Rule" id="MF_02225"/>
    </source>
</evidence>
<evidence type="ECO:0000313" key="7">
    <source>
        <dbReference type="EMBL" id="ACX51985.1"/>
    </source>
</evidence>
<gene>
    <name evidence="3" type="primary">coaBC</name>
    <name evidence="7" type="ordered locus">Adeg_0845</name>
</gene>
<dbReference type="InterPro" id="IPR007085">
    <property type="entry name" value="DNA/pantothenate-metab_flavo_C"/>
</dbReference>
<dbReference type="eggNOG" id="COG0452">
    <property type="taxonomic scope" value="Bacteria"/>
</dbReference>
<dbReference type="HAMAP" id="MF_02225">
    <property type="entry name" value="CoaBC"/>
    <property type="match status" value="1"/>
</dbReference>
<feature type="binding site" evidence="3">
    <location>
        <position position="332"/>
    </location>
    <ligand>
        <name>CTP</name>
        <dbReference type="ChEBI" id="CHEBI:37563"/>
    </ligand>
</feature>
<comment type="cofactor">
    <cofactor evidence="3">
        <name>FMN</name>
        <dbReference type="ChEBI" id="CHEBI:58210"/>
    </cofactor>
    <text evidence="3">Binds 1 FMN per subunit.</text>
</comment>
<dbReference type="EC" id="4.1.1.36" evidence="3"/>
<accession>C9RCK8</accession>
<feature type="region of interest" description="Phosphopantothenate--cysteine ligase" evidence="3">
    <location>
        <begin position="186"/>
        <end position="398"/>
    </location>
</feature>
<dbReference type="GO" id="GO:0046872">
    <property type="term" value="F:metal ion binding"/>
    <property type="evidence" value="ECO:0007669"/>
    <property type="project" value="UniProtKB-KW"/>
</dbReference>
<dbReference type="SUPFAM" id="SSF102645">
    <property type="entry name" value="CoaB-like"/>
    <property type="match status" value="1"/>
</dbReference>
<feature type="binding site" evidence="3">
    <location>
        <position position="274"/>
    </location>
    <ligand>
        <name>CTP</name>
        <dbReference type="ChEBI" id="CHEBI:37563"/>
    </ligand>
</feature>
<comment type="function">
    <text evidence="4">Catalyzes two steps in the biosynthesis of coenzyme A. In the first step cysteine is conjugated to 4'-phosphopantothenate to form 4-phosphopantothenoylcysteine, in the latter compound is decarboxylated to form 4'-phosphopantotheine.</text>
</comment>
<dbReference type="EMBL" id="CP001785">
    <property type="protein sequence ID" value="ACX51985.1"/>
    <property type="molecule type" value="Genomic_DNA"/>
</dbReference>
<dbReference type="Pfam" id="PF04127">
    <property type="entry name" value="DFP"/>
    <property type="match status" value="1"/>
</dbReference>
<dbReference type="GO" id="GO:0004633">
    <property type="term" value="F:phosphopantothenoylcysteine decarboxylase activity"/>
    <property type="evidence" value="ECO:0007669"/>
    <property type="project" value="UniProtKB-UniRule"/>
</dbReference>
<comment type="similarity">
    <text evidence="3 4">In the N-terminal section; belongs to the HFCD (homo-oligomeric flavin containing Cys decarboxylase) superfamily.</text>
</comment>
<dbReference type="GO" id="GO:0015941">
    <property type="term" value="P:pantothenate catabolic process"/>
    <property type="evidence" value="ECO:0007669"/>
    <property type="project" value="InterPro"/>
</dbReference>
<comment type="similarity">
    <text evidence="3 4">In the C-terminal section; belongs to the PPC synthetase family.</text>
</comment>
<feature type="domain" description="Flavoprotein" evidence="5">
    <location>
        <begin position="4"/>
        <end position="174"/>
    </location>
</feature>
<feature type="binding site" evidence="3">
    <location>
        <begin position="300"/>
        <end position="303"/>
    </location>
    <ligand>
        <name>CTP</name>
        <dbReference type="ChEBI" id="CHEBI:37563"/>
    </ligand>
</feature>
<protein>
    <recommendedName>
        <fullName evidence="3">Coenzyme A biosynthesis bifunctional protein CoaBC</fullName>
    </recommendedName>
    <alternativeName>
        <fullName evidence="3">DNA/pantothenate metabolism flavoprotein</fullName>
    </alternativeName>
    <alternativeName>
        <fullName evidence="3">Phosphopantothenoylcysteine synthetase/decarboxylase</fullName>
        <shortName evidence="3">PPCS-PPCDC</shortName>
    </alternativeName>
    <domain>
        <recommendedName>
            <fullName evidence="3">Phosphopantothenoylcysteine decarboxylase</fullName>
            <shortName evidence="3">PPC decarboxylase</shortName>
            <shortName evidence="3">PPC-DC</shortName>
            <ecNumber evidence="3">4.1.1.36</ecNumber>
        </recommendedName>
        <alternativeName>
            <fullName evidence="3">CoaC</fullName>
        </alternativeName>
    </domain>
    <domain>
        <recommendedName>
            <fullName evidence="3">Phosphopantothenate--cysteine ligase</fullName>
            <ecNumber evidence="3">6.3.2.5</ecNumber>
        </recommendedName>
        <alternativeName>
            <fullName evidence="3">CoaB</fullName>
        </alternativeName>
        <alternativeName>
            <fullName evidence="3">Phosphopantothenoylcysteine synthetase</fullName>
            <shortName evidence="3">PPC synthetase</shortName>
            <shortName evidence="3">PPC-S</shortName>
        </alternativeName>
    </domain>
</protein>
<dbReference type="KEGG" id="adg:Adeg_0845"/>
<comment type="caution">
    <text evidence="3">Lacks conserved residue(s) required for the propagation of feature annotation.</text>
</comment>
<dbReference type="PANTHER" id="PTHR14359">
    <property type="entry name" value="HOMO-OLIGOMERIC FLAVIN CONTAINING CYS DECARBOXYLASE FAMILY"/>
    <property type="match status" value="1"/>
</dbReference>
<dbReference type="Proteomes" id="UP000002620">
    <property type="component" value="Chromosome"/>
</dbReference>
<keyword evidence="1 3" id="KW-0210">Decarboxylase</keyword>
<sequence>MRGKKITVGVTGGIAAYKAAELVSLLARAEAEVNVVLTRAAKEFVTPLTFEVLAGRPAFCHLFGGPDRIPHITLARNTDLLVIYPATAHFLAQAAWGLASDLLTTMLLAYRGPVLVCPAMNSQMYLHPAVQENLKRLESRGYIVLPPEEGRLACGEKGPGRLPPPERVLEEIARFFLPQDLKGLNFLVTAGPTWEPWDEVRVLTSRSSGKMGYAVARAARDRGAKVTLISGPTGLLPPSGVEFVRVTTALEMKEAVERHFEQADVLVMAAAVSDYRPSEQVAGKIKKGPEKITLELVRNPDILEELGRKKGKRVLVGFAAEAGEVVEKARTKLKAKNLDLVVANDITQEGAGFGSDTNIVTVLFADGRQVQLPRLDKLTCAHRLIDLMVKLIPGREAQ</sequence>
<dbReference type="EC" id="6.3.2.5" evidence="3"/>
<dbReference type="Gene3D" id="3.40.50.10300">
    <property type="entry name" value="CoaB-like"/>
    <property type="match status" value="1"/>
</dbReference>
<keyword evidence="2 3" id="KW-0456">Lyase</keyword>
<keyword evidence="3 4" id="KW-0285">Flavoprotein</keyword>
<dbReference type="GO" id="GO:0004632">
    <property type="term" value="F:phosphopantothenate--cysteine ligase activity"/>
    <property type="evidence" value="ECO:0007669"/>
    <property type="project" value="UniProtKB-UniRule"/>
</dbReference>
<comment type="catalytic activity">
    <reaction evidence="3 4">
        <text>N-[(R)-4-phosphopantothenoyl]-L-cysteine + H(+) = (R)-4'-phosphopantetheine + CO2</text>
        <dbReference type="Rhea" id="RHEA:16793"/>
        <dbReference type="ChEBI" id="CHEBI:15378"/>
        <dbReference type="ChEBI" id="CHEBI:16526"/>
        <dbReference type="ChEBI" id="CHEBI:59458"/>
        <dbReference type="ChEBI" id="CHEBI:61723"/>
        <dbReference type="EC" id="4.1.1.36"/>
    </reaction>
</comment>
<keyword evidence="3 4" id="KW-0288">FMN</keyword>
<comment type="cofactor">
    <cofactor evidence="3">
        <name>Mg(2+)</name>
        <dbReference type="ChEBI" id="CHEBI:18420"/>
    </cofactor>
</comment>
<comment type="function">
    <text evidence="3">Catalyzes two sequential steps in the biosynthesis of coenzyme A. In the first step cysteine is conjugated to 4'-phosphopantothenate to form 4-phosphopantothenoylcysteine. In the second step the latter compound is decarboxylated to form 4'-phosphopantotheine.</text>
</comment>
<comment type="pathway">
    <text evidence="3 4">Cofactor biosynthesis; coenzyme A biosynthesis; CoA from (R)-pantothenate: step 2/5.</text>
</comment>
<feature type="binding site" evidence="3">
    <location>
        <position position="336"/>
    </location>
    <ligand>
        <name>CTP</name>
        <dbReference type="ChEBI" id="CHEBI:37563"/>
    </ligand>
</feature>
<dbReference type="InterPro" id="IPR035929">
    <property type="entry name" value="CoaB-like_sf"/>
</dbReference>
<keyword evidence="3" id="KW-0460">Magnesium</keyword>
<dbReference type="InterPro" id="IPR036551">
    <property type="entry name" value="Flavin_trans-like"/>
</dbReference>
<feature type="active site" description="Proton donor" evidence="3">
    <location>
        <position position="154"/>
    </location>
</feature>
<feature type="binding site" evidence="3">
    <location>
        <position position="318"/>
    </location>
    <ligand>
        <name>CTP</name>
        <dbReference type="ChEBI" id="CHEBI:37563"/>
    </ligand>
</feature>
<dbReference type="Gene3D" id="3.40.50.1950">
    <property type="entry name" value="Flavin prenyltransferase-like"/>
    <property type="match status" value="1"/>
</dbReference>
<keyword evidence="3 4" id="KW-0436">Ligase</keyword>
<evidence type="ECO:0000313" key="8">
    <source>
        <dbReference type="Proteomes" id="UP000002620"/>
    </source>
</evidence>
<keyword evidence="3" id="KW-0511">Multifunctional enzyme</keyword>
<organism evidence="7 8">
    <name type="scientific">Ammonifex degensii (strain DSM 10501 / KC4)</name>
    <dbReference type="NCBI Taxonomy" id="429009"/>
    <lineage>
        <taxon>Bacteria</taxon>
        <taxon>Bacillati</taxon>
        <taxon>Bacillota</taxon>
        <taxon>Clostridia</taxon>
        <taxon>Thermoanaerobacterales</taxon>
        <taxon>Thermoanaerobacteraceae</taxon>
        <taxon>Ammonifex</taxon>
    </lineage>
</organism>
<feature type="region of interest" description="Phosphopantothenoylcysteine decarboxylase" evidence="3">
    <location>
        <begin position="1"/>
        <end position="185"/>
    </location>
</feature>
<feature type="binding site" evidence="3">
    <location>
        <position position="284"/>
    </location>
    <ligand>
        <name>CTP</name>
        <dbReference type="ChEBI" id="CHEBI:37563"/>
    </ligand>
</feature>
<evidence type="ECO:0000256" key="2">
    <source>
        <dbReference type="ARBA" id="ARBA00023239"/>
    </source>
</evidence>
<dbReference type="SUPFAM" id="SSF52507">
    <property type="entry name" value="Homo-oligomeric flavin-containing Cys decarboxylases, HFCD"/>
    <property type="match status" value="1"/>
</dbReference>
<dbReference type="PANTHER" id="PTHR14359:SF6">
    <property type="entry name" value="PHOSPHOPANTOTHENOYLCYSTEINE DECARBOXYLASE"/>
    <property type="match status" value="1"/>
</dbReference>
<dbReference type="STRING" id="429009.Adeg_0845"/>
<dbReference type="Pfam" id="PF02441">
    <property type="entry name" value="Flavoprotein"/>
    <property type="match status" value="1"/>
</dbReference>
<dbReference type="HOGENOM" id="CLU_033319_0_1_9"/>
<name>C9RCK8_AMMDK</name>
<keyword evidence="8" id="KW-1185">Reference proteome</keyword>
<evidence type="ECO:0000256" key="1">
    <source>
        <dbReference type="ARBA" id="ARBA00022793"/>
    </source>
</evidence>
<dbReference type="GO" id="GO:0071513">
    <property type="term" value="C:phosphopantothenoylcysteine decarboxylase complex"/>
    <property type="evidence" value="ECO:0007669"/>
    <property type="project" value="TreeGrafter"/>
</dbReference>
<comment type="catalytic activity">
    <reaction evidence="3 4">
        <text>(R)-4'-phosphopantothenate + L-cysteine + CTP = N-[(R)-4-phosphopantothenoyl]-L-cysteine + CMP + diphosphate + H(+)</text>
        <dbReference type="Rhea" id="RHEA:19397"/>
        <dbReference type="ChEBI" id="CHEBI:10986"/>
        <dbReference type="ChEBI" id="CHEBI:15378"/>
        <dbReference type="ChEBI" id="CHEBI:33019"/>
        <dbReference type="ChEBI" id="CHEBI:35235"/>
        <dbReference type="ChEBI" id="CHEBI:37563"/>
        <dbReference type="ChEBI" id="CHEBI:59458"/>
        <dbReference type="ChEBI" id="CHEBI:60377"/>
        <dbReference type="EC" id="6.3.2.5"/>
    </reaction>
</comment>
<keyword evidence="3" id="KW-0479">Metal-binding</keyword>
<dbReference type="UniPathway" id="UPA00241">
    <property type="reaction ID" value="UER00353"/>
</dbReference>
<evidence type="ECO:0000259" key="6">
    <source>
        <dbReference type="Pfam" id="PF04127"/>
    </source>
</evidence>
<evidence type="ECO:0000256" key="4">
    <source>
        <dbReference type="RuleBase" id="RU364078"/>
    </source>
</evidence>
<reference evidence="7 8" key="1">
    <citation type="submission" date="2009-10" db="EMBL/GenBank/DDBJ databases">
        <title>Complete sequence of chromosome of Ammonifex degensii KC4.</title>
        <authorList>
            <consortium name="US DOE Joint Genome Institute"/>
            <person name="Kerfeld C."/>
            <person name="Goodner B."/>
            <person name="Huber H."/>
            <person name="Stetter K."/>
            <person name="Lucas S."/>
            <person name="Copeland A."/>
            <person name="Lapidus A."/>
            <person name="Glavina del Rio T."/>
            <person name="Dalin E."/>
            <person name="Tice H."/>
            <person name="Bruce D."/>
            <person name="Goodwin L."/>
            <person name="Pitluck S."/>
            <person name="Saunders E."/>
            <person name="Brettin T."/>
            <person name="Detter J.C."/>
            <person name="Han C."/>
            <person name="Larimer F."/>
            <person name="Land M."/>
            <person name="Hauser L."/>
            <person name="Kyrpides N."/>
            <person name="Ovchinnikova G."/>
            <person name="Richardson P."/>
        </authorList>
    </citation>
    <scope>NUCLEOTIDE SEQUENCE [LARGE SCALE GENOMIC DNA]</scope>
    <source>
        <strain evidence="8">DSM 10501 / KC4</strain>
    </source>
</reference>
<evidence type="ECO:0000259" key="5">
    <source>
        <dbReference type="Pfam" id="PF02441"/>
    </source>
</evidence>
<feature type="domain" description="DNA/pantothenate metabolism flavoprotein C-terminal" evidence="6">
    <location>
        <begin position="181"/>
        <end position="390"/>
    </location>
</feature>
<dbReference type="OrthoDB" id="9802554at2"/>
<dbReference type="GO" id="GO:0015937">
    <property type="term" value="P:coenzyme A biosynthetic process"/>
    <property type="evidence" value="ECO:0007669"/>
    <property type="project" value="UniProtKB-UniRule"/>
</dbReference>
<dbReference type="AlphaFoldDB" id="C9RCK8"/>
<proteinExistence type="inferred from homology"/>
<comment type="pathway">
    <text evidence="3 4">Cofactor biosynthesis; coenzyme A biosynthesis; CoA from (R)-pantothenate: step 3/5.</text>
</comment>
<dbReference type="InterPro" id="IPR005252">
    <property type="entry name" value="CoaBC"/>
</dbReference>